<dbReference type="PANTHER" id="PTHR46651:SF2">
    <property type="entry name" value="ATAXIN-2 C-TERMINAL REGION FAMILY PROTEIN, EXPRESSED"/>
    <property type="match status" value="1"/>
</dbReference>
<accession>A0A1D6JQH7</accession>
<dbReference type="AlphaFoldDB" id="A0A1D6JQH7"/>
<protein>
    <submittedName>
        <fullName evidence="2">CTC-interacting domain 7</fullName>
    </submittedName>
</protein>
<dbReference type="Pfam" id="PF07145">
    <property type="entry name" value="PAM2"/>
    <property type="match status" value="1"/>
</dbReference>
<dbReference type="InterPro" id="IPR009818">
    <property type="entry name" value="PAM2_motif"/>
</dbReference>
<feature type="compositionally biased region" description="Basic and acidic residues" evidence="1">
    <location>
        <begin position="52"/>
        <end position="69"/>
    </location>
</feature>
<evidence type="ECO:0000256" key="1">
    <source>
        <dbReference type="SAM" id="MobiDB-lite"/>
    </source>
</evidence>
<gene>
    <name evidence="2" type="ORF">ZEAMMB73_Zm00001d027895</name>
</gene>
<name>A0A1D6JQH7_MAIZE</name>
<organism evidence="2">
    <name type="scientific">Zea mays</name>
    <name type="common">Maize</name>
    <dbReference type="NCBI Taxonomy" id="4577"/>
    <lineage>
        <taxon>Eukaryota</taxon>
        <taxon>Viridiplantae</taxon>
        <taxon>Streptophyta</taxon>
        <taxon>Embryophyta</taxon>
        <taxon>Tracheophyta</taxon>
        <taxon>Spermatophyta</taxon>
        <taxon>Magnoliopsida</taxon>
        <taxon>Liliopsida</taxon>
        <taxon>Poales</taxon>
        <taxon>Poaceae</taxon>
        <taxon>PACMAD clade</taxon>
        <taxon>Panicoideae</taxon>
        <taxon>Andropogonodae</taxon>
        <taxon>Andropogoneae</taxon>
        <taxon>Tripsacinae</taxon>
        <taxon>Zea</taxon>
    </lineage>
</organism>
<feature type="region of interest" description="Disordered" evidence="1">
    <location>
        <begin position="15"/>
        <end position="69"/>
    </location>
</feature>
<proteinExistence type="predicted"/>
<dbReference type="PANTHER" id="PTHR46651">
    <property type="entry name" value="POLYADENYLATE-BINDING PROTEIN-INTERACTING PROTEIN 7"/>
    <property type="match status" value="1"/>
</dbReference>
<sequence>MSIEERKISMISKSTALNPNAEEFVPSSLRSFSDSSKKSDATMIVSGSSKESSTDKPESILRSNSDEEAHQYWQQQLPDDITPDFKVLGQDESPGPDSLSLTGLSINDGIDTSIFSPNQTLGVQHHASPFIRDKLNTRPKINLSGPTYMDERSQAAILSPTAGSMSPNAAPWVKNLRNGGHYNTSRRDATASHYNGDSSIGMVMVCDFFFHVGCGPLSLRFFLKISGASLHNLTDAYHGSRRSLSTTMDIMSQLEVCPQCLHLSTMLFV</sequence>
<dbReference type="InterPro" id="IPR053242">
    <property type="entry name" value="PAM2-like_domain"/>
</dbReference>
<reference evidence="2" key="1">
    <citation type="submission" date="2015-12" db="EMBL/GenBank/DDBJ databases">
        <title>Update maize B73 reference genome by single molecule sequencing technologies.</title>
        <authorList>
            <consortium name="Maize Genome Sequencing Project"/>
            <person name="Ware D."/>
        </authorList>
    </citation>
    <scope>NUCLEOTIDE SEQUENCE [LARGE SCALE GENOMIC DNA]</scope>
    <source>
        <tissue evidence="2">Seedling</tissue>
    </source>
</reference>
<evidence type="ECO:0000313" key="2">
    <source>
        <dbReference type="EMBL" id="ONL94220.1"/>
    </source>
</evidence>
<dbReference type="EMBL" id="CM007647">
    <property type="protein sequence ID" value="ONL94220.1"/>
    <property type="molecule type" value="Genomic_DNA"/>
</dbReference>